<dbReference type="SUPFAM" id="SSF52218">
    <property type="entry name" value="Flavoproteins"/>
    <property type="match status" value="1"/>
</dbReference>
<dbReference type="InterPro" id="IPR023048">
    <property type="entry name" value="NADH:quinone_OxRdtase_FMN_depd"/>
</dbReference>
<evidence type="ECO:0000256" key="5">
    <source>
        <dbReference type="ARBA" id="ARBA00048542"/>
    </source>
</evidence>
<comment type="function">
    <text evidence="6">Also exhibits azoreductase activity. Catalyzes the reductive cleavage of the azo bond in aromatic azo compounds to the corresponding amines.</text>
</comment>
<comment type="catalytic activity">
    <reaction evidence="6">
        <text>2 a quinone + NADH + H(+) = 2 a 1,4-benzosemiquinone + NAD(+)</text>
        <dbReference type="Rhea" id="RHEA:65952"/>
        <dbReference type="ChEBI" id="CHEBI:15378"/>
        <dbReference type="ChEBI" id="CHEBI:57540"/>
        <dbReference type="ChEBI" id="CHEBI:57945"/>
        <dbReference type="ChEBI" id="CHEBI:132124"/>
        <dbReference type="ChEBI" id="CHEBI:134225"/>
    </reaction>
</comment>
<dbReference type="EC" id="1.6.5.-" evidence="6"/>
<accession>A0ABP4YE05</accession>
<sequence length="217" mass="23697">MTTLLHISASPRGEASESLAIARTFIDAFTAAEPTTTVDEWDLWDGSLPSFGPDGAGAKMRIFAGEQPVGPQETAWHRARLAFERFAAADLYLFSLPMWNGGIPYIAKQFIDVVSQPGMVFDFDPEVGYSGLLGGRRAAVVYTSAVYGDDRPASFGSDFQRPYFHDWLNWAGITDVSSITFRPNLAIADAEPGRRAAHDEARRAGAEFGRNAMRLAS</sequence>
<keyword evidence="9" id="KW-1185">Reference proteome</keyword>
<keyword evidence="4 6" id="KW-0520">NAD</keyword>
<comment type="caution">
    <text evidence="6">Lacks conserved residue(s) required for the propagation of feature annotation.</text>
</comment>
<evidence type="ECO:0000256" key="2">
    <source>
        <dbReference type="ARBA" id="ARBA00022643"/>
    </source>
</evidence>
<dbReference type="Gene3D" id="3.40.50.360">
    <property type="match status" value="1"/>
</dbReference>
<comment type="subunit">
    <text evidence="6">Homodimer.</text>
</comment>
<comment type="caution">
    <text evidence="8">The sequence shown here is derived from an EMBL/GenBank/DDBJ whole genome shotgun (WGS) entry which is preliminary data.</text>
</comment>
<evidence type="ECO:0000256" key="4">
    <source>
        <dbReference type="ARBA" id="ARBA00023027"/>
    </source>
</evidence>
<feature type="binding site" evidence="6">
    <location>
        <begin position="16"/>
        <end position="18"/>
    </location>
    <ligand>
        <name>FMN</name>
        <dbReference type="ChEBI" id="CHEBI:58210"/>
    </ligand>
</feature>
<dbReference type="EC" id="1.7.1.17" evidence="6"/>
<dbReference type="PANTHER" id="PTHR43741">
    <property type="entry name" value="FMN-DEPENDENT NADH-AZOREDUCTASE 1"/>
    <property type="match status" value="1"/>
</dbReference>
<dbReference type="Proteomes" id="UP001500002">
    <property type="component" value="Unassembled WGS sequence"/>
</dbReference>
<keyword evidence="3 6" id="KW-0560">Oxidoreductase</keyword>
<feature type="domain" description="Flavodoxin-like fold" evidence="7">
    <location>
        <begin position="3"/>
        <end position="202"/>
    </location>
</feature>
<feature type="binding site" evidence="6">
    <location>
        <position position="10"/>
    </location>
    <ligand>
        <name>FMN</name>
        <dbReference type="ChEBI" id="CHEBI:58210"/>
    </ligand>
</feature>
<dbReference type="HAMAP" id="MF_01216">
    <property type="entry name" value="Azoreductase_type1"/>
    <property type="match status" value="1"/>
</dbReference>
<dbReference type="Pfam" id="PF02525">
    <property type="entry name" value="Flavodoxin_2"/>
    <property type="match status" value="1"/>
</dbReference>
<dbReference type="InterPro" id="IPR003680">
    <property type="entry name" value="Flavodoxin_fold"/>
</dbReference>
<name>A0ABP4YE05_9MICO</name>
<keyword evidence="1 6" id="KW-0285">Flavoprotein</keyword>
<evidence type="ECO:0000259" key="7">
    <source>
        <dbReference type="Pfam" id="PF02525"/>
    </source>
</evidence>
<comment type="function">
    <text evidence="6">Quinone reductase that provides resistance to thiol-specific stress caused by electrophilic quinones.</text>
</comment>
<evidence type="ECO:0000313" key="9">
    <source>
        <dbReference type="Proteomes" id="UP001500002"/>
    </source>
</evidence>
<evidence type="ECO:0000256" key="6">
    <source>
        <dbReference type="HAMAP-Rule" id="MF_01216"/>
    </source>
</evidence>
<dbReference type="RefSeq" id="WP_344294633.1">
    <property type="nucleotide sequence ID" value="NZ_BAAANJ010000004.1"/>
</dbReference>
<gene>
    <name evidence="6" type="primary">azoR</name>
    <name evidence="8" type="ORF">GCM10009749_12900</name>
</gene>
<dbReference type="EMBL" id="BAAANJ010000004">
    <property type="protein sequence ID" value="GAA1806066.1"/>
    <property type="molecule type" value="Genomic_DNA"/>
</dbReference>
<comment type="catalytic activity">
    <reaction evidence="5">
        <text>N,N-dimethyl-1,4-phenylenediamine + anthranilate + 2 NAD(+) = 2-(4-dimethylaminophenyl)diazenylbenzoate + 2 NADH + 2 H(+)</text>
        <dbReference type="Rhea" id="RHEA:55872"/>
        <dbReference type="ChEBI" id="CHEBI:15378"/>
        <dbReference type="ChEBI" id="CHEBI:15783"/>
        <dbReference type="ChEBI" id="CHEBI:16567"/>
        <dbReference type="ChEBI" id="CHEBI:57540"/>
        <dbReference type="ChEBI" id="CHEBI:57945"/>
        <dbReference type="ChEBI" id="CHEBI:71579"/>
        <dbReference type="EC" id="1.7.1.17"/>
    </reaction>
    <physiologicalReaction direction="right-to-left" evidence="5">
        <dbReference type="Rhea" id="RHEA:55874"/>
    </physiologicalReaction>
</comment>
<evidence type="ECO:0000256" key="1">
    <source>
        <dbReference type="ARBA" id="ARBA00022630"/>
    </source>
</evidence>
<reference evidence="9" key="1">
    <citation type="journal article" date="2019" name="Int. J. Syst. Evol. Microbiol.">
        <title>The Global Catalogue of Microorganisms (GCM) 10K type strain sequencing project: providing services to taxonomists for standard genome sequencing and annotation.</title>
        <authorList>
            <consortium name="The Broad Institute Genomics Platform"/>
            <consortium name="The Broad Institute Genome Sequencing Center for Infectious Disease"/>
            <person name="Wu L."/>
            <person name="Ma J."/>
        </authorList>
    </citation>
    <scope>NUCLEOTIDE SEQUENCE [LARGE SCALE GENOMIC DNA]</scope>
    <source>
        <strain evidence="9">JCM 14322</strain>
    </source>
</reference>
<evidence type="ECO:0000313" key="8">
    <source>
        <dbReference type="EMBL" id="GAA1806066.1"/>
    </source>
</evidence>
<dbReference type="InterPro" id="IPR029039">
    <property type="entry name" value="Flavoprotein-like_sf"/>
</dbReference>
<evidence type="ECO:0000256" key="3">
    <source>
        <dbReference type="ARBA" id="ARBA00023002"/>
    </source>
</evidence>
<proteinExistence type="inferred from homology"/>
<comment type="similarity">
    <text evidence="6">Belongs to the azoreductase type 1 family.</text>
</comment>
<dbReference type="InterPro" id="IPR050104">
    <property type="entry name" value="FMN-dep_NADH:Q_OxRdtase_AzoR1"/>
</dbReference>
<protein>
    <recommendedName>
        <fullName evidence="6">FMN dependent NADH:quinone oxidoreductase</fullName>
        <ecNumber evidence="6">1.6.5.-</ecNumber>
    </recommendedName>
    <alternativeName>
        <fullName evidence="6">Azo-dye reductase</fullName>
    </alternativeName>
    <alternativeName>
        <fullName evidence="6">FMN-dependent NADH-azo compound oxidoreductase</fullName>
    </alternativeName>
    <alternativeName>
        <fullName evidence="6">FMN-dependent NADH-azoreductase</fullName>
        <ecNumber evidence="6">1.7.1.17</ecNumber>
    </alternativeName>
</protein>
<keyword evidence="2 6" id="KW-0288">FMN</keyword>
<dbReference type="PANTHER" id="PTHR43741:SF4">
    <property type="entry name" value="FMN-DEPENDENT NADH:QUINONE OXIDOREDUCTASE"/>
    <property type="match status" value="1"/>
</dbReference>
<organism evidence="8 9">
    <name type="scientific">Agromyces neolithicus</name>
    <dbReference type="NCBI Taxonomy" id="269420"/>
    <lineage>
        <taxon>Bacteria</taxon>
        <taxon>Bacillati</taxon>
        <taxon>Actinomycetota</taxon>
        <taxon>Actinomycetes</taxon>
        <taxon>Micrococcales</taxon>
        <taxon>Microbacteriaceae</taxon>
        <taxon>Agromyces</taxon>
    </lineage>
</organism>
<comment type="cofactor">
    <cofactor evidence="6">
        <name>FMN</name>
        <dbReference type="ChEBI" id="CHEBI:58210"/>
    </cofactor>
    <text evidence="6">Binds 1 FMN per subunit.</text>
</comment>